<organism evidence="2 3">
    <name type="scientific">Clohesyomyces aquaticus</name>
    <dbReference type="NCBI Taxonomy" id="1231657"/>
    <lineage>
        <taxon>Eukaryota</taxon>
        <taxon>Fungi</taxon>
        <taxon>Dikarya</taxon>
        <taxon>Ascomycota</taxon>
        <taxon>Pezizomycotina</taxon>
        <taxon>Dothideomycetes</taxon>
        <taxon>Pleosporomycetidae</taxon>
        <taxon>Pleosporales</taxon>
        <taxon>Lindgomycetaceae</taxon>
        <taxon>Clohesyomyces</taxon>
    </lineage>
</organism>
<comment type="caution">
    <text evidence="2">The sequence shown here is derived from an EMBL/GenBank/DDBJ whole genome shotgun (WGS) entry which is preliminary data.</text>
</comment>
<evidence type="ECO:0000256" key="1">
    <source>
        <dbReference type="SAM" id="SignalP"/>
    </source>
</evidence>
<dbReference type="Proteomes" id="UP000193144">
    <property type="component" value="Unassembled WGS sequence"/>
</dbReference>
<name>A0A1Y1ZZ74_9PLEO</name>
<feature type="signal peptide" evidence="1">
    <location>
        <begin position="1"/>
        <end position="24"/>
    </location>
</feature>
<evidence type="ECO:0000313" key="3">
    <source>
        <dbReference type="Proteomes" id="UP000193144"/>
    </source>
</evidence>
<evidence type="ECO:0000313" key="2">
    <source>
        <dbReference type="EMBL" id="ORY15573.1"/>
    </source>
</evidence>
<keyword evidence="1" id="KW-0732">Signal</keyword>
<accession>A0A1Y1ZZ74</accession>
<gene>
    <name evidence="2" type="ORF">BCR34DRAFT_584975</name>
</gene>
<feature type="chain" id="PRO_5010986964" evidence="1">
    <location>
        <begin position="25"/>
        <end position="174"/>
    </location>
</feature>
<sequence>MELQSGACPWVSSSCFLLSALVFAKEKERKTTTSGSPQPCRQMLLYGGTGVAQCAQACASASRTVLSSFDERLYFYPQIIVVEHDTLDDARPDHLPNSNAPSGFLQIANLAAQLHSPKSPCRNTNAAMMQQVSPTPPSHIRRDQIRYRYSPFHAQERRLEFARAQKSAVRGGLR</sequence>
<reference evidence="2 3" key="1">
    <citation type="submission" date="2016-07" db="EMBL/GenBank/DDBJ databases">
        <title>Pervasive Adenine N6-methylation of Active Genes in Fungi.</title>
        <authorList>
            <consortium name="DOE Joint Genome Institute"/>
            <person name="Mondo S.J."/>
            <person name="Dannebaum R.O."/>
            <person name="Kuo R.C."/>
            <person name="Labutti K."/>
            <person name="Haridas S."/>
            <person name="Kuo A."/>
            <person name="Salamov A."/>
            <person name="Ahrendt S.R."/>
            <person name="Lipzen A."/>
            <person name="Sullivan W."/>
            <person name="Andreopoulos W.B."/>
            <person name="Clum A."/>
            <person name="Lindquist E."/>
            <person name="Daum C."/>
            <person name="Ramamoorthy G.K."/>
            <person name="Gryganskyi A."/>
            <person name="Culley D."/>
            <person name="Magnuson J.K."/>
            <person name="James T.Y."/>
            <person name="O'Malley M.A."/>
            <person name="Stajich J.E."/>
            <person name="Spatafora J.W."/>
            <person name="Visel A."/>
            <person name="Grigoriev I.V."/>
        </authorList>
    </citation>
    <scope>NUCLEOTIDE SEQUENCE [LARGE SCALE GENOMIC DNA]</scope>
    <source>
        <strain evidence="2 3">CBS 115471</strain>
    </source>
</reference>
<proteinExistence type="predicted"/>
<dbReference type="AlphaFoldDB" id="A0A1Y1ZZ74"/>
<keyword evidence="3" id="KW-1185">Reference proteome</keyword>
<dbReference type="EMBL" id="MCFA01000024">
    <property type="protein sequence ID" value="ORY15573.1"/>
    <property type="molecule type" value="Genomic_DNA"/>
</dbReference>
<protein>
    <submittedName>
        <fullName evidence="2">Uncharacterized protein</fullName>
    </submittedName>
</protein>